<reference evidence="2" key="1">
    <citation type="submission" date="2023-02" db="EMBL/GenBank/DDBJ databases">
        <title>Description of Roseinatronobacter alkalisoli sp. nov., an alkaliphilic bacerium isolated from soda soil.</title>
        <authorList>
            <person name="Wei W."/>
        </authorList>
    </citation>
    <scope>NUCLEOTIDE SEQUENCE</scope>
    <source>
        <strain evidence="2">HJB301</strain>
    </source>
</reference>
<comment type="caution">
    <text evidence="2">The sequence shown here is derived from an EMBL/GenBank/DDBJ whole genome shotgun (WGS) entry which is preliminary data.</text>
</comment>
<name>A0ABT5TEG5_9RHOB</name>
<dbReference type="EMBL" id="JAQZSM010000037">
    <property type="protein sequence ID" value="MDD7973511.1"/>
    <property type="molecule type" value="Genomic_DNA"/>
</dbReference>
<feature type="region of interest" description="Disordered" evidence="1">
    <location>
        <begin position="1"/>
        <end position="28"/>
    </location>
</feature>
<protein>
    <submittedName>
        <fullName evidence="2">Uncharacterized protein</fullName>
    </submittedName>
</protein>
<dbReference type="RefSeq" id="WP_274354180.1">
    <property type="nucleotide sequence ID" value="NZ_JAQZSM010000037.1"/>
</dbReference>
<gene>
    <name evidence="2" type="ORF">PUT78_20840</name>
</gene>
<dbReference type="Proteomes" id="UP001431784">
    <property type="component" value="Unassembled WGS sequence"/>
</dbReference>
<accession>A0ABT5TEG5</accession>
<proteinExistence type="predicted"/>
<sequence>MPDRSRPMLTVRGVDPEMGKAIKPLSAPEAVAAAQKKKTREESGVATPVAADILERPAPRKTTALRQARETGPVAAGLAPSDDAVTIWLALYPLQRHAERLHALRAQGVEIAILFRLAWQQFNDTLAFVPRYQKPEPCIWWRAHVHRKRIKLPASLLSDISRDARDFGALKPSELVAGQIQRQWIDALDKVIARVEGEV</sequence>
<evidence type="ECO:0000256" key="1">
    <source>
        <dbReference type="SAM" id="MobiDB-lite"/>
    </source>
</evidence>
<evidence type="ECO:0000313" key="3">
    <source>
        <dbReference type="Proteomes" id="UP001431784"/>
    </source>
</evidence>
<organism evidence="2 3">
    <name type="scientific">Roseinatronobacter alkalisoli</name>
    <dbReference type="NCBI Taxonomy" id="3028235"/>
    <lineage>
        <taxon>Bacteria</taxon>
        <taxon>Pseudomonadati</taxon>
        <taxon>Pseudomonadota</taxon>
        <taxon>Alphaproteobacteria</taxon>
        <taxon>Rhodobacterales</taxon>
        <taxon>Paracoccaceae</taxon>
        <taxon>Roseinatronobacter</taxon>
    </lineage>
</organism>
<evidence type="ECO:0000313" key="2">
    <source>
        <dbReference type="EMBL" id="MDD7973511.1"/>
    </source>
</evidence>
<keyword evidence="3" id="KW-1185">Reference proteome</keyword>